<dbReference type="GO" id="GO:0046872">
    <property type="term" value="F:metal ion binding"/>
    <property type="evidence" value="ECO:0007669"/>
    <property type="project" value="UniProtKB-KW"/>
</dbReference>
<dbReference type="Gene3D" id="1.10.760.10">
    <property type="entry name" value="Cytochrome c-like domain"/>
    <property type="match status" value="1"/>
</dbReference>
<dbReference type="InterPro" id="IPR036909">
    <property type="entry name" value="Cyt_c-like_dom_sf"/>
</dbReference>
<reference evidence="6 7" key="1">
    <citation type="submission" date="2016-10" db="EMBL/GenBank/DDBJ databases">
        <authorList>
            <person name="de Groot N.N."/>
        </authorList>
    </citation>
    <scope>NUCLEOTIDE SEQUENCE [LARGE SCALE GENOMIC DNA]</scope>
    <source>
        <strain evidence="6 7">DSM 19547</strain>
    </source>
</reference>
<keyword evidence="1 4" id="KW-0349">Heme</keyword>
<feature type="domain" description="Cytochrome c" evidence="5">
    <location>
        <begin position="60"/>
        <end position="146"/>
    </location>
</feature>
<proteinExistence type="predicted"/>
<dbReference type="SUPFAM" id="SSF46626">
    <property type="entry name" value="Cytochrome c"/>
    <property type="match status" value="1"/>
</dbReference>
<dbReference type="RefSeq" id="WP_093425038.1">
    <property type="nucleotide sequence ID" value="NZ_FOXA01000027.1"/>
</dbReference>
<evidence type="ECO:0000256" key="2">
    <source>
        <dbReference type="ARBA" id="ARBA00022723"/>
    </source>
</evidence>
<dbReference type="OrthoDB" id="7854060at2"/>
<dbReference type="AlphaFoldDB" id="A0A1I5V5K6"/>
<evidence type="ECO:0000256" key="3">
    <source>
        <dbReference type="ARBA" id="ARBA00023004"/>
    </source>
</evidence>
<evidence type="ECO:0000259" key="5">
    <source>
        <dbReference type="PROSITE" id="PS51007"/>
    </source>
</evidence>
<keyword evidence="2 4" id="KW-0479">Metal-binding</keyword>
<dbReference type="InterPro" id="IPR009056">
    <property type="entry name" value="Cyt_c-like_dom"/>
</dbReference>
<dbReference type="EMBL" id="FOXA01000027">
    <property type="protein sequence ID" value="SFQ02740.1"/>
    <property type="molecule type" value="Genomic_DNA"/>
</dbReference>
<evidence type="ECO:0000256" key="1">
    <source>
        <dbReference type="ARBA" id="ARBA00022617"/>
    </source>
</evidence>
<dbReference type="Pfam" id="PF00034">
    <property type="entry name" value="Cytochrom_C"/>
    <property type="match status" value="1"/>
</dbReference>
<keyword evidence="7" id="KW-1185">Reference proteome</keyword>
<accession>A0A1I5V5K6</accession>
<sequence>MKLLSVAIGGVLLAGVGVFAWQISQPIAAPQGHSMVPPDTSAIAEGAPIVQVSVPPELSAEAQIGKRAFEAVCATCHGTNAAGRNGFAPPLVHKIYEPSHHSDRAFLNAAENGVQSHHWNFGNMPPVDGLTRADVKYIAAYVRELQRENGID</sequence>
<name>A0A1I5V5K6_9RHOB</name>
<keyword evidence="3 4" id="KW-0408">Iron</keyword>
<evidence type="ECO:0000313" key="6">
    <source>
        <dbReference type="EMBL" id="SFQ02740.1"/>
    </source>
</evidence>
<organism evidence="6 7">
    <name type="scientific">Tranquillimonas alkanivorans</name>
    <dbReference type="NCBI Taxonomy" id="441119"/>
    <lineage>
        <taxon>Bacteria</taxon>
        <taxon>Pseudomonadati</taxon>
        <taxon>Pseudomonadota</taxon>
        <taxon>Alphaproteobacteria</taxon>
        <taxon>Rhodobacterales</taxon>
        <taxon>Roseobacteraceae</taxon>
        <taxon>Tranquillimonas</taxon>
    </lineage>
</organism>
<dbReference type="PROSITE" id="PS51007">
    <property type="entry name" value="CYTC"/>
    <property type="match status" value="1"/>
</dbReference>
<dbReference type="STRING" id="441119.SAMN04488047_12731"/>
<protein>
    <submittedName>
        <fullName evidence="6">Cytochrome c553</fullName>
    </submittedName>
</protein>
<dbReference type="Proteomes" id="UP000199356">
    <property type="component" value="Unassembled WGS sequence"/>
</dbReference>
<dbReference type="GO" id="GO:0009055">
    <property type="term" value="F:electron transfer activity"/>
    <property type="evidence" value="ECO:0007669"/>
    <property type="project" value="InterPro"/>
</dbReference>
<evidence type="ECO:0000256" key="4">
    <source>
        <dbReference type="PROSITE-ProRule" id="PRU00433"/>
    </source>
</evidence>
<dbReference type="GO" id="GO:0020037">
    <property type="term" value="F:heme binding"/>
    <property type="evidence" value="ECO:0007669"/>
    <property type="project" value="InterPro"/>
</dbReference>
<gene>
    <name evidence="6" type="ORF">SAMN04488047_12731</name>
</gene>
<evidence type="ECO:0000313" key="7">
    <source>
        <dbReference type="Proteomes" id="UP000199356"/>
    </source>
</evidence>